<gene>
    <name evidence="1" type="ORF">UFOVP707_43</name>
</gene>
<proteinExistence type="predicted"/>
<name>A0A6J5NGX6_9CAUD</name>
<sequence>MSNPYFNLLPGNRFAPGTKAKAEEVNARLDEIEYGFDLVKVDMDLKAPLASPAFTGTVIVPSPGALGDSSSKPATTAWIQSLLGSLAVGLPVQAGKNSTLRTNGTSASWGYLEHFHARDVKTAGTPAGGCGTNTSQARTLNTVIDNTIAGASLASNLITLPAGSYKVRAVAQGYACGGHRLAIHNVTASQVLLTGPNSHGSVGSFVQSMAIVAGVFTLAVTSQIRLDHFTASARATDGLGQAISSGPEIYADIELWRTE</sequence>
<organism evidence="1">
    <name type="scientific">uncultured Caudovirales phage</name>
    <dbReference type="NCBI Taxonomy" id="2100421"/>
    <lineage>
        <taxon>Viruses</taxon>
        <taxon>Duplodnaviria</taxon>
        <taxon>Heunggongvirae</taxon>
        <taxon>Uroviricota</taxon>
        <taxon>Caudoviricetes</taxon>
        <taxon>Peduoviridae</taxon>
        <taxon>Maltschvirus</taxon>
        <taxon>Maltschvirus maltsch</taxon>
    </lineage>
</organism>
<evidence type="ECO:0000313" key="1">
    <source>
        <dbReference type="EMBL" id="CAB4159010.1"/>
    </source>
</evidence>
<dbReference type="EMBL" id="LR796684">
    <property type="protein sequence ID" value="CAB4159010.1"/>
    <property type="molecule type" value="Genomic_DNA"/>
</dbReference>
<protein>
    <submittedName>
        <fullName evidence="1">Uncharacterized protein</fullName>
    </submittedName>
</protein>
<reference evidence="1" key="1">
    <citation type="submission" date="2020-04" db="EMBL/GenBank/DDBJ databases">
        <authorList>
            <person name="Chiriac C."/>
            <person name="Salcher M."/>
            <person name="Ghai R."/>
            <person name="Kavagutti S V."/>
        </authorList>
    </citation>
    <scope>NUCLEOTIDE SEQUENCE</scope>
</reference>
<accession>A0A6J5NGX6</accession>